<evidence type="ECO:0000256" key="4">
    <source>
        <dbReference type="ARBA" id="ARBA00022795"/>
    </source>
</evidence>
<evidence type="ECO:0000256" key="9">
    <source>
        <dbReference type="SAM" id="MobiDB-lite"/>
    </source>
</evidence>
<feature type="domain" description="Anti-sigma-28 factor FlgM C-terminal" evidence="10">
    <location>
        <begin position="44"/>
        <end position="88"/>
    </location>
</feature>
<keyword evidence="6" id="KW-0804">Transcription</keyword>
<dbReference type="SUPFAM" id="SSF101498">
    <property type="entry name" value="Anti-sigma factor FlgM"/>
    <property type="match status" value="1"/>
</dbReference>
<proteinExistence type="inferred from homology"/>
<reference evidence="11 12" key="1">
    <citation type="submission" date="2018-07" db="EMBL/GenBank/DDBJ databases">
        <title>a novel species of Sphingomonas isolated from the rhizosphere soil of Araceae plant.</title>
        <authorList>
            <person name="Zhiyong W."/>
            <person name="Qinglan Z."/>
            <person name="Zhiwei F."/>
            <person name="Ding X."/>
            <person name="Gejiao W."/>
            <person name="Shixue Z."/>
        </authorList>
    </citation>
    <scope>NUCLEOTIDE SEQUENCE [LARGE SCALE GENOMIC DNA]</scope>
    <source>
        <strain evidence="11 12">WZY 27</strain>
    </source>
</reference>
<evidence type="ECO:0000256" key="1">
    <source>
        <dbReference type="ARBA" id="ARBA00005322"/>
    </source>
</evidence>
<keyword evidence="11" id="KW-0969">Cilium</keyword>
<keyword evidence="4" id="KW-1005">Bacterial flagellum biogenesis</keyword>
<dbReference type="GO" id="GO:0044781">
    <property type="term" value="P:bacterial-type flagellum organization"/>
    <property type="evidence" value="ECO:0007669"/>
    <property type="project" value="UniProtKB-KW"/>
</dbReference>
<evidence type="ECO:0000256" key="2">
    <source>
        <dbReference type="ARBA" id="ARBA00017823"/>
    </source>
</evidence>
<dbReference type="RefSeq" id="WP_114687955.1">
    <property type="nucleotide sequence ID" value="NZ_QQNB01000002.1"/>
</dbReference>
<comment type="similarity">
    <text evidence="1">Belongs to the FlgM family.</text>
</comment>
<keyword evidence="11" id="KW-0966">Cell projection</keyword>
<gene>
    <name evidence="11" type="primary">flgM</name>
    <name evidence="11" type="ORF">DVW87_11915</name>
</gene>
<comment type="function">
    <text evidence="7">Responsible for the coupling of flagellin expression to flagellar assembly by preventing expression of the flagellin genes when a component of the middle class of proteins is defective. It negatively regulates flagellar genes by inhibiting the activity of FliA by directly binding to FliA.</text>
</comment>
<feature type="region of interest" description="Disordered" evidence="9">
    <location>
        <begin position="1"/>
        <end position="36"/>
    </location>
</feature>
<dbReference type="InterPro" id="IPR035890">
    <property type="entry name" value="Anti-sigma-28_factor_FlgM_sf"/>
</dbReference>
<evidence type="ECO:0000256" key="8">
    <source>
        <dbReference type="ARBA" id="ARBA00030117"/>
    </source>
</evidence>
<dbReference type="AlphaFoldDB" id="A0A369VU26"/>
<comment type="caution">
    <text evidence="11">The sequence shown here is derived from an EMBL/GenBank/DDBJ whole genome shotgun (WGS) entry which is preliminary data.</text>
</comment>
<sequence length="101" mass="10301">MVEPLGTKPVLTADRTTVSRVDAPLPAPRVTASPADTGSAAAASTVAAQASAAAARPPVNTDRVAEIKRAIANGTFPILPAKIADAMIALKIDWMTPNEQA</sequence>
<evidence type="ECO:0000256" key="7">
    <source>
        <dbReference type="ARBA" id="ARBA00024739"/>
    </source>
</evidence>
<evidence type="ECO:0000256" key="5">
    <source>
        <dbReference type="ARBA" id="ARBA00023015"/>
    </source>
</evidence>
<name>A0A369VU26_9SPHN</name>
<dbReference type="NCBIfam" id="TIGR03824">
    <property type="entry name" value="FlgM_jcvi"/>
    <property type="match status" value="1"/>
</dbReference>
<dbReference type="GO" id="GO:0045892">
    <property type="term" value="P:negative regulation of DNA-templated transcription"/>
    <property type="evidence" value="ECO:0007669"/>
    <property type="project" value="InterPro"/>
</dbReference>
<dbReference type="Proteomes" id="UP000253918">
    <property type="component" value="Unassembled WGS sequence"/>
</dbReference>
<organism evidence="11 12">
    <name type="scientific">Sphingomonas aracearum</name>
    <dbReference type="NCBI Taxonomy" id="2283317"/>
    <lineage>
        <taxon>Bacteria</taxon>
        <taxon>Pseudomonadati</taxon>
        <taxon>Pseudomonadota</taxon>
        <taxon>Alphaproteobacteria</taxon>
        <taxon>Sphingomonadales</taxon>
        <taxon>Sphingomonadaceae</taxon>
        <taxon>Sphingomonas</taxon>
    </lineage>
</organism>
<keyword evidence="12" id="KW-1185">Reference proteome</keyword>
<dbReference type="InterPro" id="IPR031316">
    <property type="entry name" value="FlgM_C"/>
</dbReference>
<evidence type="ECO:0000313" key="12">
    <source>
        <dbReference type="Proteomes" id="UP000253918"/>
    </source>
</evidence>
<evidence type="ECO:0000256" key="6">
    <source>
        <dbReference type="ARBA" id="ARBA00023163"/>
    </source>
</evidence>
<keyword evidence="3" id="KW-0678">Repressor</keyword>
<evidence type="ECO:0000313" key="11">
    <source>
        <dbReference type="EMBL" id="RDE05886.1"/>
    </source>
</evidence>
<evidence type="ECO:0000259" key="10">
    <source>
        <dbReference type="Pfam" id="PF04316"/>
    </source>
</evidence>
<keyword evidence="11" id="KW-0282">Flagellum</keyword>
<dbReference type="InterPro" id="IPR007412">
    <property type="entry name" value="FlgM"/>
</dbReference>
<dbReference type="Pfam" id="PF04316">
    <property type="entry name" value="FlgM"/>
    <property type="match status" value="1"/>
</dbReference>
<protein>
    <recommendedName>
        <fullName evidence="2">Negative regulator of flagellin synthesis</fullName>
    </recommendedName>
    <alternativeName>
        <fullName evidence="8">Anti-sigma-28 factor</fullName>
    </alternativeName>
</protein>
<evidence type="ECO:0000256" key="3">
    <source>
        <dbReference type="ARBA" id="ARBA00022491"/>
    </source>
</evidence>
<keyword evidence="5" id="KW-0805">Transcription regulation</keyword>
<accession>A0A369VU26</accession>
<dbReference type="OrthoDB" id="7392062at2"/>
<dbReference type="EMBL" id="QQNB01000002">
    <property type="protein sequence ID" value="RDE05886.1"/>
    <property type="molecule type" value="Genomic_DNA"/>
</dbReference>